<dbReference type="InterPro" id="IPR005814">
    <property type="entry name" value="Aminotrans_3"/>
</dbReference>
<accession>A0A1B2I1N1</accession>
<keyword evidence="2 3" id="KW-0663">Pyridoxal phosphate</keyword>
<dbReference type="PANTHER" id="PTHR43094">
    <property type="entry name" value="AMINOTRANSFERASE"/>
    <property type="match status" value="1"/>
</dbReference>
<dbReference type="InterPro" id="IPR015424">
    <property type="entry name" value="PyrdxlP-dep_Trfase"/>
</dbReference>
<evidence type="ECO:0000256" key="3">
    <source>
        <dbReference type="RuleBase" id="RU003560"/>
    </source>
</evidence>
<dbReference type="OrthoDB" id="1906at2"/>
<dbReference type="KEGG" id="cpor:BED41_01535"/>
<organism evidence="4 5">
    <name type="scientific">Cloacibacillus porcorum</name>
    <dbReference type="NCBI Taxonomy" id="1197717"/>
    <lineage>
        <taxon>Bacteria</taxon>
        <taxon>Thermotogati</taxon>
        <taxon>Synergistota</taxon>
        <taxon>Synergistia</taxon>
        <taxon>Synergistales</taxon>
        <taxon>Synergistaceae</taxon>
        <taxon>Cloacibacillus</taxon>
    </lineage>
</organism>
<proteinExistence type="inferred from homology"/>
<dbReference type="AlphaFoldDB" id="A0A1B2I1N1"/>
<name>A0A1B2I1N1_9BACT</name>
<evidence type="ECO:0000256" key="1">
    <source>
        <dbReference type="ARBA" id="ARBA00008954"/>
    </source>
</evidence>
<keyword evidence="4" id="KW-0808">Transferase</keyword>
<dbReference type="Proteomes" id="UP000093044">
    <property type="component" value="Chromosome"/>
</dbReference>
<dbReference type="PROSITE" id="PS00600">
    <property type="entry name" value="AA_TRANSFER_CLASS_3"/>
    <property type="match status" value="1"/>
</dbReference>
<dbReference type="PANTHER" id="PTHR43094:SF1">
    <property type="entry name" value="AMINOTRANSFERASE CLASS-III"/>
    <property type="match status" value="1"/>
</dbReference>
<dbReference type="Gene3D" id="3.40.640.10">
    <property type="entry name" value="Type I PLP-dependent aspartate aminotransferase-like (Major domain)"/>
    <property type="match status" value="1"/>
</dbReference>
<dbReference type="RefSeq" id="WP_066742187.1">
    <property type="nucleotide sequence ID" value="NZ_CP016757.1"/>
</dbReference>
<dbReference type="EMBL" id="CP016757">
    <property type="protein sequence ID" value="ANZ43885.1"/>
    <property type="molecule type" value="Genomic_DNA"/>
</dbReference>
<evidence type="ECO:0000256" key="2">
    <source>
        <dbReference type="ARBA" id="ARBA00022898"/>
    </source>
</evidence>
<sequence length="446" mass="48571">MQQHLFPRSFKTNYLEADYGEGIYIYDKQGKRYLDGCSGALISNLGHCNRDIVTAVEKQFGRLEFAHPSRWHVDIVEEAAAAVAETASGDLDNVWFVSGGSEAVETALKLARQYYVERDGAGSSKHITIGRWNSYHGSTIGTMAVAGSMARRRVFSPLFAESPKIPSTYCYRCHFHKQYPQCGLLCARALEEMIQIIGPQYISSFIAEPIVGSTVGAVVPPDEYWPMVWDICDRYDILLIADEVMTGCGRTGKNFCVDHWDVVPDIIATAKGMAAGYVPTGGIIARNNIVEAIKDGSGAFMHGHTYNGNPMSAAAVAAVFKYMKEHGVVENAAKMGELLGAGLKKIGEESAIIGEVRGKGLMWGFEVVKDKASREPFDKKTAAANVVTKACIEEGLIIYPGGGQIRGTSGDNFMTAPPLIITEIQVKELLEKLKNGIKRAEAALVK</sequence>
<dbReference type="GO" id="GO:0008483">
    <property type="term" value="F:transaminase activity"/>
    <property type="evidence" value="ECO:0007669"/>
    <property type="project" value="UniProtKB-KW"/>
</dbReference>
<evidence type="ECO:0000313" key="5">
    <source>
        <dbReference type="Proteomes" id="UP000093044"/>
    </source>
</evidence>
<dbReference type="Gene3D" id="3.90.1150.10">
    <property type="entry name" value="Aspartate Aminotransferase, domain 1"/>
    <property type="match status" value="1"/>
</dbReference>
<dbReference type="GO" id="GO:0030170">
    <property type="term" value="F:pyridoxal phosphate binding"/>
    <property type="evidence" value="ECO:0007669"/>
    <property type="project" value="InterPro"/>
</dbReference>
<dbReference type="InterPro" id="IPR015422">
    <property type="entry name" value="PyrdxlP-dep_Trfase_small"/>
</dbReference>
<dbReference type="InterPro" id="IPR049704">
    <property type="entry name" value="Aminotrans_3_PPA_site"/>
</dbReference>
<dbReference type="InterPro" id="IPR015421">
    <property type="entry name" value="PyrdxlP-dep_Trfase_major"/>
</dbReference>
<dbReference type="STRING" id="1197717.BED41_01535"/>
<dbReference type="Pfam" id="PF00202">
    <property type="entry name" value="Aminotran_3"/>
    <property type="match status" value="1"/>
</dbReference>
<dbReference type="SUPFAM" id="SSF53383">
    <property type="entry name" value="PLP-dependent transferases"/>
    <property type="match status" value="1"/>
</dbReference>
<comment type="similarity">
    <text evidence="1 3">Belongs to the class-III pyridoxal-phosphate-dependent aminotransferase family.</text>
</comment>
<dbReference type="GeneID" id="83056530"/>
<reference evidence="4" key="1">
    <citation type="submission" date="2016-08" db="EMBL/GenBank/DDBJ databases">
        <title>Complete genome of Cloacibacillus porcorum.</title>
        <authorList>
            <person name="Looft T."/>
            <person name="Bayles D.O."/>
            <person name="Alt D.P."/>
        </authorList>
    </citation>
    <scope>NUCLEOTIDE SEQUENCE [LARGE SCALE GENOMIC DNA]</scope>
    <source>
        <strain evidence="4">CL-84</strain>
    </source>
</reference>
<evidence type="ECO:0000313" key="4">
    <source>
        <dbReference type="EMBL" id="ANZ43885.1"/>
    </source>
</evidence>
<keyword evidence="5" id="KW-1185">Reference proteome</keyword>
<dbReference type="CDD" id="cd00610">
    <property type="entry name" value="OAT_like"/>
    <property type="match status" value="1"/>
</dbReference>
<gene>
    <name evidence="4" type="ORF">BED41_01535</name>
</gene>
<dbReference type="PIRSF" id="PIRSF000521">
    <property type="entry name" value="Transaminase_4ab_Lys_Orn"/>
    <property type="match status" value="1"/>
</dbReference>
<protein>
    <submittedName>
        <fullName evidence="4">Aminotransferase class III</fullName>
    </submittedName>
</protein>
<keyword evidence="4" id="KW-0032">Aminotransferase</keyword>